<feature type="transmembrane region" description="Helical" evidence="1">
    <location>
        <begin position="80"/>
        <end position="105"/>
    </location>
</feature>
<feature type="transmembrane region" description="Helical" evidence="1">
    <location>
        <begin position="50"/>
        <end position="74"/>
    </location>
</feature>
<feature type="transmembrane region" description="Helical" evidence="1">
    <location>
        <begin position="156"/>
        <end position="178"/>
    </location>
</feature>
<evidence type="ECO:0000313" key="4">
    <source>
        <dbReference type="Proteomes" id="UP000480350"/>
    </source>
</evidence>
<dbReference type="Pfam" id="PF09835">
    <property type="entry name" value="DUF2062"/>
    <property type="match status" value="1"/>
</dbReference>
<reference evidence="3 4" key="2">
    <citation type="submission" date="2020-03" db="EMBL/GenBank/DDBJ databases">
        <title>Kangsaoukella pontilimi gen. nov., sp. nov., a new member of the family Rhodobacteraceae isolated from a tidal mudflat.</title>
        <authorList>
            <person name="Kim I.S."/>
        </authorList>
    </citation>
    <scope>NUCLEOTIDE SEQUENCE [LARGE SCALE GENOMIC DNA]</scope>
    <source>
        <strain evidence="3 4">GH1-50</strain>
    </source>
</reference>
<accession>A0A7C9MDM3</accession>
<dbReference type="AlphaFoldDB" id="A0A7C9MDM3"/>
<dbReference type="Proteomes" id="UP000480350">
    <property type="component" value="Unassembled WGS sequence"/>
</dbReference>
<keyword evidence="4" id="KW-1185">Reference proteome</keyword>
<name>A0A7C9MDM3_9RHOB</name>
<dbReference type="PANTHER" id="PTHR40547:SF1">
    <property type="entry name" value="SLL0298 PROTEIN"/>
    <property type="match status" value="1"/>
</dbReference>
<comment type="caution">
    <text evidence="3">The sequence shown here is derived from an EMBL/GenBank/DDBJ whole genome shotgun (WGS) entry which is preliminary data.</text>
</comment>
<protein>
    <submittedName>
        <fullName evidence="3">DUF2062 domain-containing protein</fullName>
    </submittedName>
</protein>
<dbReference type="RefSeq" id="WP_160764300.1">
    <property type="nucleotide sequence ID" value="NZ_WUPT01000002.1"/>
</dbReference>
<keyword evidence="1" id="KW-1133">Transmembrane helix</keyword>
<evidence type="ECO:0000313" key="3">
    <source>
        <dbReference type="EMBL" id="MXQ08371.1"/>
    </source>
</evidence>
<gene>
    <name evidence="3" type="ORF">GQ651_10990</name>
</gene>
<keyword evidence="1" id="KW-0812">Transmembrane</keyword>
<dbReference type="InterPro" id="IPR018639">
    <property type="entry name" value="DUF2062"/>
</dbReference>
<dbReference type="PANTHER" id="PTHR40547">
    <property type="entry name" value="SLL0298 PROTEIN"/>
    <property type="match status" value="1"/>
</dbReference>
<evidence type="ECO:0000259" key="2">
    <source>
        <dbReference type="Pfam" id="PF09835"/>
    </source>
</evidence>
<keyword evidence="1" id="KW-0472">Membrane</keyword>
<sequence length="223" mass="24959">MVFKRRKPRTYYEAFTESFYPKGGWRRAVQYIVHRLRRLPDPAHKISRGIAAGVFACFTPFFGLHFVIAAGLAALLRGNIMAALLATFFGNPLTFPIIAAVAMELGNWMLGLPHIPLYRIAGAFSDAAVELWRNFMAIFTAAPTRWGSLADFFRTIFFPYLIGGILPGIVTSIAAYFLTEPVLHAYQKARVARLKKRFAKKRERVVSRRLDAEGKSGDGTAAE</sequence>
<reference evidence="3 4" key="1">
    <citation type="submission" date="2019-12" db="EMBL/GenBank/DDBJ databases">
        <authorList>
            <person name="Lee S.D."/>
        </authorList>
    </citation>
    <scope>NUCLEOTIDE SEQUENCE [LARGE SCALE GENOMIC DNA]</scope>
    <source>
        <strain evidence="3 4">GH1-50</strain>
    </source>
</reference>
<feature type="domain" description="DUF2062" evidence="2">
    <location>
        <begin position="27"/>
        <end position="190"/>
    </location>
</feature>
<evidence type="ECO:0000256" key="1">
    <source>
        <dbReference type="SAM" id="Phobius"/>
    </source>
</evidence>
<organism evidence="3 4">
    <name type="scientific">Kangsaoukella pontilimi</name>
    <dbReference type="NCBI Taxonomy" id="2691042"/>
    <lineage>
        <taxon>Bacteria</taxon>
        <taxon>Pseudomonadati</taxon>
        <taxon>Pseudomonadota</taxon>
        <taxon>Alphaproteobacteria</taxon>
        <taxon>Rhodobacterales</taxon>
        <taxon>Paracoccaceae</taxon>
        <taxon>Kangsaoukella</taxon>
    </lineage>
</organism>
<dbReference type="EMBL" id="WUPT01000002">
    <property type="protein sequence ID" value="MXQ08371.1"/>
    <property type="molecule type" value="Genomic_DNA"/>
</dbReference>
<proteinExistence type="predicted"/>